<dbReference type="Pfam" id="PF13920">
    <property type="entry name" value="zf-C3HC4_3"/>
    <property type="match status" value="1"/>
</dbReference>
<evidence type="ECO:0000256" key="1">
    <source>
        <dbReference type="PROSITE-ProRule" id="PRU00175"/>
    </source>
</evidence>
<reference evidence="5" key="1">
    <citation type="submission" date="2017-07" db="EMBL/GenBank/DDBJ databases">
        <title>Taro Niue Genome Assembly and Annotation.</title>
        <authorList>
            <person name="Atibalentja N."/>
            <person name="Keating K."/>
            <person name="Fields C.J."/>
        </authorList>
    </citation>
    <scope>NUCLEOTIDE SEQUENCE</scope>
    <source>
        <strain evidence="5">Niue_2</strain>
        <tissue evidence="5">Leaf</tissue>
    </source>
</reference>
<evidence type="ECO:0000259" key="4">
    <source>
        <dbReference type="PROSITE" id="PS50089"/>
    </source>
</evidence>
<protein>
    <recommendedName>
        <fullName evidence="4">RING-type domain-containing protein</fullName>
    </recommendedName>
</protein>
<dbReference type="InterPro" id="IPR046527">
    <property type="entry name" value="PIR2-like_helical"/>
</dbReference>
<dbReference type="PANTHER" id="PTHR46405">
    <property type="entry name" value="OS05G0141500 PROTEIN"/>
    <property type="match status" value="1"/>
</dbReference>
<dbReference type="CDD" id="cd23128">
    <property type="entry name" value="RING-HC_MIP1-like"/>
    <property type="match status" value="1"/>
</dbReference>
<dbReference type="EMBL" id="NMUH01000180">
    <property type="protein sequence ID" value="MQL73797.1"/>
    <property type="molecule type" value="Genomic_DNA"/>
</dbReference>
<feature type="region of interest" description="Disordered" evidence="3">
    <location>
        <begin position="251"/>
        <end position="410"/>
    </location>
</feature>
<feature type="region of interest" description="Disordered" evidence="3">
    <location>
        <begin position="46"/>
        <end position="68"/>
    </location>
</feature>
<feature type="compositionally biased region" description="Low complexity" evidence="3">
    <location>
        <begin position="275"/>
        <end position="290"/>
    </location>
</feature>
<evidence type="ECO:0000313" key="5">
    <source>
        <dbReference type="EMBL" id="MQL73797.1"/>
    </source>
</evidence>
<feature type="domain" description="RING-type" evidence="4">
    <location>
        <begin position="828"/>
        <end position="868"/>
    </location>
</feature>
<dbReference type="PANTHER" id="PTHR46405:SF2">
    <property type="entry name" value="OS05G0141500 PROTEIN"/>
    <property type="match status" value="1"/>
</dbReference>
<keyword evidence="2" id="KW-0175">Coiled coil</keyword>
<feature type="compositionally biased region" description="Basic and acidic residues" evidence="3">
    <location>
        <begin position="386"/>
        <end position="403"/>
    </location>
</feature>
<evidence type="ECO:0000256" key="3">
    <source>
        <dbReference type="SAM" id="MobiDB-lite"/>
    </source>
</evidence>
<keyword evidence="1" id="KW-0479">Metal-binding</keyword>
<dbReference type="InterPro" id="IPR046934">
    <property type="entry name" value="PIR2-like"/>
</dbReference>
<dbReference type="AlphaFoldDB" id="A0A843TV56"/>
<dbReference type="Gene3D" id="3.30.40.10">
    <property type="entry name" value="Zinc/RING finger domain, C3HC4 (zinc finger)"/>
    <property type="match status" value="1"/>
</dbReference>
<proteinExistence type="predicted"/>
<feature type="compositionally biased region" description="Polar residues" evidence="3">
    <location>
        <begin position="329"/>
        <end position="344"/>
    </location>
</feature>
<dbReference type="SUPFAM" id="SSF57850">
    <property type="entry name" value="RING/U-box"/>
    <property type="match status" value="1"/>
</dbReference>
<gene>
    <name evidence="5" type="ORF">Taro_006154</name>
</gene>
<dbReference type="InterPro" id="IPR001841">
    <property type="entry name" value="Znf_RING"/>
</dbReference>
<keyword evidence="1" id="KW-0862">Zinc</keyword>
<feature type="compositionally biased region" description="Polar residues" evidence="3">
    <location>
        <begin position="360"/>
        <end position="369"/>
    </location>
</feature>
<feature type="coiled-coil region" evidence="2">
    <location>
        <begin position="569"/>
        <end position="606"/>
    </location>
</feature>
<evidence type="ECO:0000256" key="2">
    <source>
        <dbReference type="SAM" id="Coils"/>
    </source>
</evidence>
<dbReference type="OrthoDB" id="774873at2759"/>
<organism evidence="5 6">
    <name type="scientific">Colocasia esculenta</name>
    <name type="common">Wild taro</name>
    <name type="synonym">Arum esculentum</name>
    <dbReference type="NCBI Taxonomy" id="4460"/>
    <lineage>
        <taxon>Eukaryota</taxon>
        <taxon>Viridiplantae</taxon>
        <taxon>Streptophyta</taxon>
        <taxon>Embryophyta</taxon>
        <taxon>Tracheophyta</taxon>
        <taxon>Spermatophyta</taxon>
        <taxon>Magnoliopsida</taxon>
        <taxon>Liliopsida</taxon>
        <taxon>Araceae</taxon>
        <taxon>Aroideae</taxon>
        <taxon>Colocasieae</taxon>
        <taxon>Colocasia</taxon>
    </lineage>
</organism>
<dbReference type="Pfam" id="PF20235">
    <property type="entry name" value="PIR2-like_helical"/>
    <property type="match status" value="1"/>
</dbReference>
<name>A0A843TV56_COLES</name>
<dbReference type="InterPro" id="IPR013083">
    <property type="entry name" value="Znf_RING/FYVE/PHD"/>
</dbReference>
<dbReference type="Proteomes" id="UP000652761">
    <property type="component" value="Unassembled WGS sequence"/>
</dbReference>
<dbReference type="GO" id="GO:0008270">
    <property type="term" value="F:zinc ion binding"/>
    <property type="evidence" value="ECO:0007669"/>
    <property type="project" value="UniProtKB-KW"/>
</dbReference>
<accession>A0A843TV56</accession>
<evidence type="ECO:0000313" key="6">
    <source>
        <dbReference type="Proteomes" id="UP000652761"/>
    </source>
</evidence>
<keyword evidence="6" id="KW-1185">Reference proteome</keyword>
<comment type="caution">
    <text evidence="5">The sequence shown here is derived from an EMBL/GenBank/DDBJ whole genome shotgun (WGS) entry which is preliminary data.</text>
</comment>
<feature type="coiled-coil region" evidence="2">
    <location>
        <begin position="632"/>
        <end position="786"/>
    </location>
</feature>
<sequence>MLLNRIGGDDPVRIRNFGACGVVSTLGWSNFATSAVFLPLGSSQLSSSLPVQEKGSRNKRKFRADPPMPDLNRLVMPQNECPNYELPLEKPHIDNHASMCDLCSTLIGHPREEPDGEEFQEADWDDLSEVQMEDLLLKNLDTAFKAAVKRITSNGYTEEAATKAILRSGLRYGSKDTISNIVDNTLKLLQNGPEVDCSSRDHFFEDLQQLEKYILAEMICVLREVRPSFSIGDAMWYLLISDMNVSHACSMDGDPSSSMCSDDSRDAPSDSQLKSDSNPSSTTVSPPSMTEFNVPKPENMNPVLPYPQPTSQPELPTVTGIPNLPSGRFSASRSVQGARSTPSTARGKVNLSSDHAAEEFSSSSVSLLNLPQEKPMVSKKGHGGASKRESILRQKSGHHEKSYRGYGTKGSLKMSKISGLGSYIFDKKGKSATGSTSANLKSTSMKLSEAVGVDLTRANGSHNISFSAGLSASSTCSPDTAQSPAPLPTTNTELSLSLPTTNSNSAYHKPHSAVEMENCSNFLGITSDSAGGQWAPQDKKDEMLLKLVPRVRDLQARLQEWSEWAQQKIMQATRRLGKDKADLQSLRQEKEDAIRLKKEGQSLEDATLKKLSDIEFALAKTREQVAKTSTSVRTLEVENAKLRYDMQAAKLEAAESAASCEEVSRREVKTLKKFQSWDRQKAQLQEELVTEKRKLSQLQQQVAQAKEHQDQLEARWKQEEKLKVDAVKQADTEREERELLETSAKSKEDEIKLEAESNLQKYREEIQRLENQIAQLRLKTDSSKIAALRWSIDGSKKLDVPKDSYSQYATDMDSQDYGFGDVQREWECVMCLSEEMSVVFLPCAHQVVCTKCNELHEKQGMKDCPSCRAPIQQRICVRFSNS</sequence>
<keyword evidence="1" id="KW-0863">Zinc-finger</keyword>
<dbReference type="PROSITE" id="PS50089">
    <property type="entry name" value="ZF_RING_2"/>
    <property type="match status" value="1"/>
</dbReference>